<evidence type="ECO:0000313" key="4">
    <source>
        <dbReference type="EMBL" id="CCH41223.1"/>
    </source>
</evidence>
<dbReference type="GO" id="GO:0007165">
    <property type="term" value="P:signal transduction"/>
    <property type="evidence" value="ECO:0007669"/>
    <property type="project" value="UniProtKB-ARBA"/>
</dbReference>
<protein>
    <submittedName>
        <fullName evidence="4">Inhibitory regulator protein BUD2/CLA2</fullName>
    </submittedName>
</protein>
<dbReference type="GO" id="GO:0005096">
    <property type="term" value="F:GTPase activator activity"/>
    <property type="evidence" value="ECO:0007669"/>
    <property type="project" value="UniProtKB-KW"/>
</dbReference>
<dbReference type="InterPro" id="IPR000008">
    <property type="entry name" value="C2_dom"/>
</dbReference>
<dbReference type="SMART" id="SM00323">
    <property type="entry name" value="RasGAP"/>
    <property type="match status" value="1"/>
</dbReference>
<keyword evidence="5" id="KW-1185">Reference proteome</keyword>
<dbReference type="InParanoid" id="K0KJE4"/>
<dbReference type="PROSITE" id="PS00509">
    <property type="entry name" value="RAS_GTPASE_ACTIV_1"/>
    <property type="match status" value="1"/>
</dbReference>
<comment type="caution">
    <text evidence="4">The sequence shown here is derived from an EMBL/GenBank/DDBJ whole genome shotgun (WGS) entry which is preliminary data.</text>
</comment>
<evidence type="ECO:0000259" key="3">
    <source>
        <dbReference type="PROSITE" id="PS50018"/>
    </source>
</evidence>
<dbReference type="InterPro" id="IPR035892">
    <property type="entry name" value="C2_domain_sf"/>
</dbReference>
<evidence type="ECO:0000256" key="1">
    <source>
        <dbReference type="ARBA" id="ARBA00022468"/>
    </source>
</evidence>
<reference evidence="4 5" key="1">
    <citation type="journal article" date="2012" name="Eukaryot. Cell">
        <title>Draft genome sequence of Wickerhamomyces ciferrii NRRL Y-1031 F-60-10.</title>
        <authorList>
            <person name="Schneider J."/>
            <person name="Andrea H."/>
            <person name="Blom J."/>
            <person name="Jaenicke S."/>
            <person name="Ruckert C."/>
            <person name="Schorsch C."/>
            <person name="Szczepanowski R."/>
            <person name="Farwick M."/>
            <person name="Goesmann A."/>
            <person name="Puhler A."/>
            <person name="Schaffer S."/>
            <person name="Tauch A."/>
            <person name="Kohler T."/>
            <person name="Brinkrolf K."/>
        </authorList>
    </citation>
    <scope>NUCLEOTIDE SEQUENCE [LARGE SCALE GENOMIC DNA]</scope>
    <source>
        <strain evidence="5">ATCC 14091 / BCRC 22168 / CBS 111 / JCM 3599 / NBRC 0793 / NRRL Y-1031 F-60-10</strain>
    </source>
</reference>
<dbReference type="SUPFAM" id="SSF48350">
    <property type="entry name" value="GTPase activation domain, GAP"/>
    <property type="match status" value="1"/>
</dbReference>
<feature type="domain" description="Ras-GAP" evidence="3">
    <location>
        <begin position="454"/>
        <end position="664"/>
    </location>
</feature>
<dbReference type="PANTHER" id="PTHR10194:SF60">
    <property type="entry name" value="RAS GTPASE-ACTIVATING PROTEIN RASKOL"/>
    <property type="match status" value="1"/>
</dbReference>
<dbReference type="InterPro" id="IPR001936">
    <property type="entry name" value="RasGAP_dom"/>
</dbReference>
<dbReference type="Proteomes" id="UP000009328">
    <property type="component" value="Unassembled WGS sequence"/>
</dbReference>
<dbReference type="InterPro" id="IPR023152">
    <property type="entry name" value="RasGAP_CS"/>
</dbReference>
<dbReference type="Gene3D" id="1.10.506.10">
    <property type="entry name" value="GTPase Activation - p120gap, domain 1"/>
    <property type="match status" value="1"/>
</dbReference>
<dbReference type="InterPro" id="IPR039360">
    <property type="entry name" value="Ras_GTPase"/>
</dbReference>
<dbReference type="Pfam" id="PF00168">
    <property type="entry name" value="C2"/>
    <property type="match status" value="1"/>
</dbReference>
<organism evidence="4 5">
    <name type="scientific">Wickerhamomyces ciferrii (strain ATCC 14091 / BCRC 22168 / CBS 111 / JCM 3599 / NBRC 0793 / NRRL Y-1031 F-60-10)</name>
    <name type="common">Yeast</name>
    <name type="synonym">Pichia ciferrii</name>
    <dbReference type="NCBI Taxonomy" id="1206466"/>
    <lineage>
        <taxon>Eukaryota</taxon>
        <taxon>Fungi</taxon>
        <taxon>Dikarya</taxon>
        <taxon>Ascomycota</taxon>
        <taxon>Saccharomycotina</taxon>
        <taxon>Saccharomycetes</taxon>
        <taxon>Phaffomycetales</taxon>
        <taxon>Wickerhamomycetaceae</taxon>
        <taxon>Wickerhamomyces</taxon>
    </lineage>
</organism>
<evidence type="ECO:0000259" key="2">
    <source>
        <dbReference type="PROSITE" id="PS50004"/>
    </source>
</evidence>
<dbReference type="PROSITE" id="PS50018">
    <property type="entry name" value="RAS_GTPASE_ACTIV_2"/>
    <property type="match status" value="1"/>
</dbReference>
<keyword evidence="1" id="KW-0343">GTPase activation</keyword>
<dbReference type="CDD" id="cd05137">
    <property type="entry name" value="RasGAP_CLA2_BUD2"/>
    <property type="match status" value="1"/>
</dbReference>
<dbReference type="Pfam" id="PF00616">
    <property type="entry name" value="RasGAP"/>
    <property type="match status" value="1"/>
</dbReference>
<evidence type="ECO:0000313" key="5">
    <source>
        <dbReference type="Proteomes" id="UP000009328"/>
    </source>
</evidence>
<dbReference type="PANTHER" id="PTHR10194">
    <property type="entry name" value="RAS GTPASE-ACTIVATING PROTEINS"/>
    <property type="match status" value="1"/>
</dbReference>
<dbReference type="HOGENOM" id="CLU_002973_0_0_1"/>
<accession>K0KJE4</accession>
<dbReference type="SUPFAM" id="SSF49562">
    <property type="entry name" value="C2 domain (Calcium/lipid-binding domain, CaLB)"/>
    <property type="match status" value="1"/>
</dbReference>
<name>K0KJE4_WICCF</name>
<dbReference type="AlphaFoldDB" id="K0KJE4"/>
<dbReference type="CDD" id="cd00030">
    <property type="entry name" value="C2"/>
    <property type="match status" value="1"/>
</dbReference>
<feature type="domain" description="C2" evidence="2">
    <location>
        <begin position="275"/>
        <end position="400"/>
    </location>
</feature>
<dbReference type="Gene3D" id="2.60.40.150">
    <property type="entry name" value="C2 domain"/>
    <property type="match status" value="1"/>
</dbReference>
<dbReference type="FunCoup" id="K0KJE4">
    <property type="interactions" value="88"/>
</dbReference>
<dbReference type="InterPro" id="IPR008936">
    <property type="entry name" value="Rho_GTPase_activation_prot"/>
</dbReference>
<dbReference type="PROSITE" id="PS50004">
    <property type="entry name" value="C2"/>
    <property type="match status" value="1"/>
</dbReference>
<dbReference type="EMBL" id="CAIF01000013">
    <property type="protein sequence ID" value="CCH41223.1"/>
    <property type="molecule type" value="Genomic_DNA"/>
</dbReference>
<proteinExistence type="predicted"/>
<dbReference type="eggNOG" id="KOG3508">
    <property type="taxonomic scope" value="Eukaryota"/>
</dbReference>
<gene>
    <name evidence="4" type="ORF">BN7_760</name>
</gene>
<sequence>MSYGQTLDSRSIRSAIKESQGEFREHIDWSISGEKYETNTIKITNHGELLVLQTSEKLIRSLHSCSIQIVDSVLVVQSYNLKAKLYLRPTDRPTFIKLFASLLFWQSLRPRGIVNKRLSLPYETSQGTLSENLLVCSCKIFGQIPKNKNVEVLEGPSVPLFPDTNEGWFTAMVVLKSNGILELLGESDGSLLYSIDIKLLSRSEIREIHTSIFESSNYLFVGVIGPLRNETKFIKNSTRDLIPSISKENLKVSRIILEFPYRIDVEDWLVALSAFAKREYVGLDSSNLLRVPRNVSIGILEASLNEHLSEISGEFSKVYAEIHVWNTPWVRTSIIESSKNPFFRENFEFEIPFTTTKFHVVLKRALGTRYYLDDQILGYSTIDIATLNDETFNQETRIPLYLNNIQVGQFCVTINNEKNYILPPDNFNNFEQMMLNLDPKKLLRYVLKKQSGSNLEPISITLLDIFQSLQKENEWFSALIDEEVNKTSLGKTTMNDTSQLYNSLFRGNSILTKSLEIYNLRVGQEYLEKVVGKVITKIISNNRSTEIDPMRVNEPDESLKSDILEHNMELLLQYSEEIWTRIYNTSNDLPQQIKQQLIQLRKKIEMYTNDLGITLNCITGFLFLRFFCPVILNPKLFFLTKDHQTGEIKRTLTLISKILLTFSNRVLFGAKEPFMMGMNDLFIKKHESELIDYLDKVTGKKLDFTGKHLKLSSSIERTDIVLTSKTLLKELPTVPYLIDKYLRLDQLVDKLSTEFLDPKFIDDYAENDQEVEEDPESSQAELYKIGSLEFEKLVIKSDQEQSKDSQDFEFGSEEFIKNLLHTNESETIFNYMNSNSSLKDLIIEADRLSAKKSRLAAKLSSSETASDIDGLDSFIDDLLSTTIIDDQKSIHKTERGISGAKYLSSNSSYNVLRLKFLSEADSAPSIAPSARRFSKMIRSASINTMSSFGTITNENGEFVRLDSPKKSGFRKWLRKDK</sequence>
<dbReference type="STRING" id="1206466.K0KJE4"/>